<gene>
    <name evidence="2" type="ORF">ENQ20_04080</name>
</gene>
<dbReference type="InterPro" id="IPR035940">
    <property type="entry name" value="CAP_sf"/>
</dbReference>
<evidence type="ECO:0000259" key="1">
    <source>
        <dbReference type="Pfam" id="PF00188"/>
    </source>
</evidence>
<sequence>MNPEFLFDSKATGRRFVVGIVVVLLLACLATAPSIAASEWEAAFSGCGGADAPIINGDYEARVVELVNRERRANGIPPLKRTTALDKAARYHAADLGQDNYFSHDTYDRRNGALVRVCGAFERIRVWYAYWAAAENVAAGYRTPEEVMAGWLGSEGHRRNILNPDLREIGVGYFSGAGDYSVYWVQDFGSRQGVYPMVINDDAPTTDSREVSVFIHGDWGEMRLRNNSGAWENWRPFSSSFIWTLDDRPGEQVVSAELRKGSQTYTTCSRITLTTAGVAASLDPYQIFLPAVVGGSNSQPEPPQEPVVCEW</sequence>
<comment type="caution">
    <text evidence="2">The sequence shown here is derived from an EMBL/GenBank/DDBJ whole genome shotgun (WGS) entry which is preliminary data.</text>
</comment>
<reference evidence="2" key="1">
    <citation type="journal article" date="2020" name="mSystems">
        <title>Genome- and Community-Level Interaction Insights into Carbon Utilization and Element Cycling Functions of Hydrothermarchaeota in Hydrothermal Sediment.</title>
        <authorList>
            <person name="Zhou Z."/>
            <person name="Liu Y."/>
            <person name="Xu W."/>
            <person name="Pan J."/>
            <person name="Luo Z.H."/>
            <person name="Li M."/>
        </authorList>
    </citation>
    <scope>NUCLEOTIDE SEQUENCE [LARGE SCALE GENOMIC DNA]</scope>
    <source>
        <strain evidence="2">SpSt-289</strain>
    </source>
</reference>
<dbReference type="AlphaFoldDB" id="A0A7C1FHM9"/>
<dbReference type="InterPro" id="IPR014044">
    <property type="entry name" value="CAP_dom"/>
</dbReference>
<dbReference type="PANTHER" id="PTHR31157:SF1">
    <property type="entry name" value="SCP DOMAIN-CONTAINING PROTEIN"/>
    <property type="match status" value="1"/>
</dbReference>
<evidence type="ECO:0000313" key="2">
    <source>
        <dbReference type="EMBL" id="HDX30654.1"/>
    </source>
</evidence>
<dbReference type="CDD" id="cd05379">
    <property type="entry name" value="CAP_bacterial"/>
    <property type="match status" value="1"/>
</dbReference>
<dbReference type="EMBL" id="DSMG01000047">
    <property type="protein sequence ID" value="HDX30654.1"/>
    <property type="molecule type" value="Genomic_DNA"/>
</dbReference>
<name>A0A7C1FHM9_9CHLR</name>
<dbReference type="Gene3D" id="3.40.33.10">
    <property type="entry name" value="CAP"/>
    <property type="match status" value="1"/>
</dbReference>
<dbReference type="SUPFAM" id="SSF55797">
    <property type="entry name" value="PR-1-like"/>
    <property type="match status" value="1"/>
</dbReference>
<feature type="domain" description="SCP" evidence="1">
    <location>
        <begin position="64"/>
        <end position="188"/>
    </location>
</feature>
<proteinExistence type="predicted"/>
<dbReference type="Pfam" id="PF00188">
    <property type="entry name" value="CAP"/>
    <property type="match status" value="1"/>
</dbReference>
<dbReference type="PANTHER" id="PTHR31157">
    <property type="entry name" value="SCP DOMAIN-CONTAINING PROTEIN"/>
    <property type="match status" value="1"/>
</dbReference>
<protein>
    <submittedName>
        <fullName evidence="2">CAP domain-containing protein</fullName>
    </submittedName>
</protein>
<accession>A0A7C1FHM9</accession>
<organism evidence="2">
    <name type="scientific">Caldilinea aerophila</name>
    <dbReference type="NCBI Taxonomy" id="133453"/>
    <lineage>
        <taxon>Bacteria</taxon>
        <taxon>Bacillati</taxon>
        <taxon>Chloroflexota</taxon>
        <taxon>Caldilineae</taxon>
        <taxon>Caldilineales</taxon>
        <taxon>Caldilineaceae</taxon>
        <taxon>Caldilinea</taxon>
    </lineage>
</organism>